<dbReference type="SUPFAM" id="SSF54637">
    <property type="entry name" value="Thioesterase/thiol ester dehydrase-isomerase"/>
    <property type="match status" value="1"/>
</dbReference>
<evidence type="ECO:0000313" key="2">
    <source>
        <dbReference type="EMBL" id="SPF77846.1"/>
    </source>
</evidence>
<evidence type="ECO:0000313" key="3">
    <source>
        <dbReference type="Proteomes" id="UP000244904"/>
    </source>
</evidence>
<dbReference type="CDD" id="cd03450">
    <property type="entry name" value="NodN"/>
    <property type="match status" value="1"/>
</dbReference>
<evidence type="ECO:0000259" key="1">
    <source>
        <dbReference type="Pfam" id="PF01575"/>
    </source>
</evidence>
<gene>
    <name evidence="2" type="ORF">PRI8871_00432</name>
</gene>
<accession>A0A2R8AP49</accession>
<name>A0A2R8AP49_9RHOB</name>
<dbReference type="EC" id="4.2.1.17" evidence="2"/>
<dbReference type="EMBL" id="OMOJ01000001">
    <property type="protein sequence ID" value="SPF77846.1"/>
    <property type="molecule type" value="Genomic_DNA"/>
</dbReference>
<keyword evidence="3" id="KW-1185">Reference proteome</keyword>
<keyword evidence="2" id="KW-0456">Lyase</keyword>
<dbReference type="OrthoDB" id="9801735at2"/>
<organism evidence="2 3">
    <name type="scientific">Pseudoprimorskyibacter insulae</name>
    <dbReference type="NCBI Taxonomy" id="1695997"/>
    <lineage>
        <taxon>Bacteria</taxon>
        <taxon>Pseudomonadati</taxon>
        <taxon>Pseudomonadota</taxon>
        <taxon>Alphaproteobacteria</taxon>
        <taxon>Rhodobacterales</taxon>
        <taxon>Paracoccaceae</taxon>
        <taxon>Pseudoprimorskyibacter</taxon>
    </lineage>
</organism>
<dbReference type="InterPro" id="IPR029069">
    <property type="entry name" value="HotDog_dom_sf"/>
</dbReference>
<feature type="domain" description="MaoC-like" evidence="1">
    <location>
        <begin position="11"/>
        <end position="115"/>
    </location>
</feature>
<dbReference type="RefSeq" id="WP_108884531.1">
    <property type="nucleotide sequence ID" value="NZ_OMOJ01000001.1"/>
</dbReference>
<protein>
    <submittedName>
        <fullName evidence="2">Putative enoyl-CoA hydratase 1</fullName>
        <ecNumber evidence="2">4.2.1.17</ecNumber>
    </submittedName>
</protein>
<reference evidence="3" key="1">
    <citation type="submission" date="2018-03" db="EMBL/GenBank/DDBJ databases">
        <authorList>
            <person name="Rodrigo-Torres L."/>
            <person name="Arahal R. D."/>
            <person name="Lucena T."/>
        </authorList>
    </citation>
    <scope>NUCLEOTIDE SEQUENCE [LARGE SCALE GENOMIC DNA]</scope>
    <source>
        <strain evidence="3">CECT 8871</strain>
    </source>
</reference>
<dbReference type="Gene3D" id="3.10.129.10">
    <property type="entry name" value="Hotdog Thioesterase"/>
    <property type="match status" value="1"/>
</dbReference>
<sequence length="146" mass="16437">MSIEIFQNFAPATSNWHMIDQARIDAFADVTNDHQFIHVDPVKAAETPLGGTIAHGYLTLSMLATMAYDIMPDLPDSSMGLNYGLNKVRFLSPVRSGKRIRGRYEVARCDQKDGRLTIEWLVTVEIEGEERPALVAEWINLFILEA</sequence>
<dbReference type="InterPro" id="IPR002539">
    <property type="entry name" value="MaoC-like_dom"/>
</dbReference>
<proteinExistence type="predicted"/>
<dbReference type="Pfam" id="PF01575">
    <property type="entry name" value="MaoC_dehydratas"/>
    <property type="match status" value="1"/>
</dbReference>
<dbReference type="GO" id="GO:0004300">
    <property type="term" value="F:enoyl-CoA hydratase activity"/>
    <property type="evidence" value="ECO:0007669"/>
    <property type="project" value="UniProtKB-EC"/>
</dbReference>
<dbReference type="Proteomes" id="UP000244904">
    <property type="component" value="Unassembled WGS sequence"/>
</dbReference>
<dbReference type="PANTHER" id="PTHR42993:SF1">
    <property type="entry name" value="MAOC-LIKE DEHYDRATASE DOMAIN-CONTAINING PROTEIN"/>
    <property type="match status" value="1"/>
</dbReference>
<dbReference type="PANTHER" id="PTHR42993">
    <property type="entry name" value="MAOC-LIKE DEHYDRATASE DOMAIN-CONTAINING PROTEIN"/>
    <property type="match status" value="1"/>
</dbReference>
<dbReference type="InterPro" id="IPR039375">
    <property type="entry name" value="NodN-like"/>
</dbReference>
<dbReference type="AlphaFoldDB" id="A0A2R8AP49"/>